<dbReference type="GO" id="GO:0000428">
    <property type="term" value="C:DNA-directed RNA polymerase complex"/>
    <property type="evidence" value="ECO:0007669"/>
    <property type="project" value="UniProtKB-KW"/>
</dbReference>
<organism evidence="17 18">
    <name type="scientific">Dermatophagoides pteronyssinus</name>
    <name type="common">European house dust mite</name>
    <dbReference type="NCBI Taxonomy" id="6956"/>
    <lineage>
        <taxon>Eukaryota</taxon>
        <taxon>Metazoa</taxon>
        <taxon>Ecdysozoa</taxon>
        <taxon>Arthropoda</taxon>
        <taxon>Chelicerata</taxon>
        <taxon>Arachnida</taxon>
        <taxon>Acari</taxon>
        <taxon>Acariformes</taxon>
        <taxon>Sarcoptiformes</taxon>
        <taxon>Astigmata</taxon>
        <taxon>Psoroptidia</taxon>
        <taxon>Analgoidea</taxon>
        <taxon>Pyroglyphidae</taxon>
        <taxon>Dermatophagoidinae</taxon>
        <taxon>Dermatophagoides</taxon>
    </lineage>
</organism>
<dbReference type="InterPro" id="IPR007644">
    <property type="entry name" value="RNA_pol_bsu_protrusion"/>
</dbReference>
<evidence type="ECO:0000256" key="6">
    <source>
        <dbReference type="ARBA" id="ARBA00022833"/>
    </source>
</evidence>
<dbReference type="EC" id="2.7.7.6" evidence="9"/>
<evidence type="ECO:0000313" key="17">
    <source>
        <dbReference type="Proteomes" id="UP000515146"/>
    </source>
</evidence>
<dbReference type="Pfam" id="PF00562">
    <property type="entry name" value="RNA_pol_Rpb2_6"/>
    <property type="match status" value="1"/>
</dbReference>
<evidence type="ECO:0000256" key="9">
    <source>
        <dbReference type="RuleBase" id="RU363031"/>
    </source>
</evidence>
<dbReference type="GO" id="GO:0006351">
    <property type="term" value="P:DNA-templated transcription"/>
    <property type="evidence" value="ECO:0007669"/>
    <property type="project" value="InterPro"/>
</dbReference>
<dbReference type="FunFam" id="3.90.1800.10:FF:000002">
    <property type="entry name" value="DNA-directed RNA polymerase subunit beta"/>
    <property type="match status" value="1"/>
</dbReference>
<protein>
    <recommendedName>
        <fullName evidence="9">DNA-directed RNA polymerase subunit beta</fullName>
        <ecNumber evidence="9">2.7.7.6</ecNumber>
    </recommendedName>
</protein>
<dbReference type="Pfam" id="PF04566">
    <property type="entry name" value="RNA_pol_Rpb2_4"/>
    <property type="match status" value="1"/>
</dbReference>
<evidence type="ECO:0000259" key="10">
    <source>
        <dbReference type="Pfam" id="PF00562"/>
    </source>
</evidence>
<evidence type="ECO:0000256" key="5">
    <source>
        <dbReference type="ARBA" id="ARBA00022723"/>
    </source>
</evidence>
<dbReference type="InterPro" id="IPR007120">
    <property type="entry name" value="DNA-dir_RNAP_su2_dom"/>
</dbReference>
<dbReference type="InterPro" id="IPR007647">
    <property type="entry name" value="RNA_pol_Rpb2_5"/>
</dbReference>
<evidence type="ECO:0000256" key="2">
    <source>
        <dbReference type="ARBA" id="ARBA00022478"/>
    </source>
</evidence>
<proteinExistence type="inferred from homology"/>
<dbReference type="PANTHER" id="PTHR20856">
    <property type="entry name" value="DNA-DIRECTED RNA POLYMERASE I SUBUNIT 2"/>
    <property type="match status" value="1"/>
</dbReference>
<evidence type="ECO:0000259" key="16">
    <source>
        <dbReference type="Pfam" id="PF04567"/>
    </source>
</evidence>
<name>A0A6P6YBT8_DERPT</name>
<dbReference type="OrthoDB" id="10248617at2759"/>
<dbReference type="GO" id="GO:0032549">
    <property type="term" value="F:ribonucleoside binding"/>
    <property type="evidence" value="ECO:0007669"/>
    <property type="project" value="InterPro"/>
</dbReference>
<dbReference type="GO" id="GO:0003899">
    <property type="term" value="F:DNA-directed RNA polymerase activity"/>
    <property type="evidence" value="ECO:0007669"/>
    <property type="project" value="UniProtKB-EC"/>
</dbReference>
<dbReference type="Gene3D" id="2.40.270.10">
    <property type="entry name" value="DNA-directed RNA polymerase, subunit 2, domain 6"/>
    <property type="match status" value="1"/>
</dbReference>
<evidence type="ECO:0000259" key="11">
    <source>
        <dbReference type="Pfam" id="PF04560"/>
    </source>
</evidence>
<keyword evidence="4 9" id="KW-0548">Nucleotidyltransferase</keyword>
<dbReference type="GO" id="GO:0003677">
    <property type="term" value="F:DNA binding"/>
    <property type="evidence" value="ECO:0007669"/>
    <property type="project" value="InterPro"/>
</dbReference>
<dbReference type="Gene3D" id="3.90.1800.10">
    <property type="entry name" value="RNA polymerase alpha subunit dimerisation domain"/>
    <property type="match status" value="1"/>
</dbReference>
<keyword evidence="2 9" id="KW-0240">DNA-directed RNA polymerase</keyword>
<keyword evidence="17" id="KW-1185">Reference proteome</keyword>
<dbReference type="Gene3D" id="3.90.1100.10">
    <property type="match status" value="2"/>
</dbReference>
<comment type="similarity">
    <text evidence="1 8">Belongs to the RNA polymerase beta chain family.</text>
</comment>
<evidence type="ECO:0000256" key="1">
    <source>
        <dbReference type="ARBA" id="ARBA00006835"/>
    </source>
</evidence>
<dbReference type="Pfam" id="PF04567">
    <property type="entry name" value="RNA_pol_Rpb2_5"/>
    <property type="match status" value="1"/>
</dbReference>
<evidence type="ECO:0000256" key="3">
    <source>
        <dbReference type="ARBA" id="ARBA00022679"/>
    </source>
</evidence>
<evidence type="ECO:0000259" key="14">
    <source>
        <dbReference type="Pfam" id="PF04565"/>
    </source>
</evidence>
<dbReference type="CDD" id="cd00653">
    <property type="entry name" value="RNA_pol_B_RPB2"/>
    <property type="match status" value="1"/>
</dbReference>
<accession>A0A6P6YBT8</accession>
<dbReference type="Pfam" id="PF04560">
    <property type="entry name" value="RNA_pol_Rpb2_7"/>
    <property type="match status" value="1"/>
</dbReference>
<evidence type="ECO:0000259" key="13">
    <source>
        <dbReference type="Pfam" id="PF04563"/>
    </source>
</evidence>
<feature type="domain" description="RNA polymerase Rpb2" evidence="11">
    <location>
        <begin position="1101"/>
        <end position="1191"/>
    </location>
</feature>
<dbReference type="InterPro" id="IPR007645">
    <property type="entry name" value="RNA_pol_Rpb2_3"/>
</dbReference>
<feature type="domain" description="DNA-directed RNA polymerase subunit 2 hybrid-binding" evidence="10">
    <location>
        <begin position="731"/>
        <end position="1099"/>
    </location>
</feature>
<dbReference type="SUPFAM" id="SSF64484">
    <property type="entry name" value="beta and beta-prime subunits of DNA dependent RNA-polymerase"/>
    <property type="match status" value="1"/>
</dbReference>
<dbReference type="GO" id="GO:0046872">
    <property type="term" value="F:metal ion binding"/>
    <property type="evidence" value="ECO:0007669"/>
    <property type="project" value="UniProtKB-KW"/>
</dbReference>
<dbReference type="AlphaFoldDB" id="A0A6P6YBT8"/>
<dbReference type="InterPro" id="IPR007642">
    <property type="entry name" value="RNA_pol_Rpb2_2"/>
</dbReference>
<keyword evidence="5" id="KW-0479">Metal-binding</keyword>
<dbReference type="KEGG" id="dpte:113796748"/>
<feature type="domain" description="RNA polymerase Rpb2" evidence="16">
    <location>
        <begin position="676"/>
        <end position="724"/>
    </location>
</feature>
<dbReference type="Pfam" id="PF04561">
    <property type="entry name" value="RNA_pol_Rpb2_2"/>
    <property type="match status" value="1"/>
</dbReference>
<feature type="domain" description="RNA polymerase Rpb2" evidence="12">
    <location>
        <begin position="276"/>
        <end position="420"/>
    </location>
</feature>
<dbReference type="InParanoid" id="A0A6P6YBT8"/>
<evidence type="ECO:0000256" key="7">
    <source>
        <dbReference type="ARBA" id="ARBA00023163"/>
    </source>
</evidence>
<feature type="domain" description="RNA polymerase Rpb2" evidence="15">
    <location>
        <begin position="594"/>
        <end position="655"/>
    </location>
</feature>
<dbReference type="InterPro" id="IPR015712">
    <property type="entry name" value="DNA-dir_RNA_pol_su2"/>
</dbReference>
<evidence type="ECO:0000259" key="12">
    <source>
        <dbReference type="Pfam" id="PF04561"/>
    </source>
</evidence>
<keyword evidence="7 9" id="KW-0804">Transcription</keyword>
<evidence type="ECO:0000256" key="8">
    <source>
        <dbReference type="RuleBase" id="RU000434"/>
    </source>
</evidence>
<dbReference type="InterPro" id="IPR007641">
    <property type="entry name" value="RNA_pol_Rpb2_7"/>
</dbReference>
<dbReference type="Pfam" id="PF04565">
    <property type="entry name" value="RNA_pol_Rpb2_3"/>
    <property type="match status" value="1"/>
</dbReference>
<dbReference type="Gene3D" id="2.40.50.150">
    <property type="match status" value="1"/>
</dbReference>
<evidence type="ECO:0000256" key="4">
    <source>
        <dbReference type="ARBA" id="ARBA00022695"/>
    </source>
</evidence>
<reference evidence="18" key="1">
    <citation type="submission" date="2025-08" db="UniProtKB">
        <authorList>
            <consortium name="RefSeq"/>
        </authorList>
    </citation>
    <scope>IDENTIFICATION</scope>
    <source>
        <strain evidence="18">Airmid</strain>
    </source>
</reference>
<dbReference type="FunFam" id="2.40.270.10:FF:000006">
    <property type="entry name" value="DNA-directed RNA polymerase subunit beta"/>
    <property type="match status" value="1"/>
</dbReference>
<dbReference type="RefSeq" id="XP_027202847.1">
    <property type="nucleotide sequence ID" value="XM_027347046.1"/>
</dbReference>
<dbReference type="InterPro" id="IPR037033">
    <property type="entry name" value="DNA-dir_RNAP_su2_hyb_sf"/>
</dbReference>
<comment type="function">
    <text evidence="9">DNA-dependent RNA polymerase catalyzes the transcription of DNA into RNA using the four ribonucleoside triphosphates as substrates.</text>
</comment>
<evidence type="ECO:0000259" key="15">
    <source>
        <dbReference type="Pfam" id="PF04566"/>
    </source>
</evidence>
<comment type="catalytic activity">
    <reaction evidence="9">
        <text>RNA(n) + a ribonucleoside 5'-triphosphate = RNA(n+1) + diphosphate</text>
        <dbReference type="Rhea" id="RHEA:21248"/>
        <dbReference type="Rhea" id="RHEA-COMP:14527"/>
        <dbReference type="Rhea" id="RHEA-COMP:17342"/>
        <dbReference type="ChEBI" id="CHEBI:33019"/>
        <dbReference type="ChEBI" id="CHEBI:61557"/>
        <dbReference type="ChEBI" id="CHEBI:140395"/>
        <dbReference type="EC" id="2.7.7.6"/>
    </reaction>
</comment>
<feature type="domain" description="RNA polymerase beta subunit protrusion" evidence="13">
    <location>
        <begin position="62"/>
        <end position="469"/>
    </location>
</feature>
<dbReference type="InterPro" id="IPR007646">
    <property type="entry name" value="RNA_pol_Rpb2_4"/>
</dbReference>
<dbReference type="Proteomes" id="UP000515146">
    <property type="component" value="Unplaced"/>
</dbReference>
<dbReference type="Pfam" id="PF04563">
    <property type="entry name" value="RNA_pol_Rpb2_1"/>
    <property type="match status" value="1"/>
</dbReference>
<keyword evidence="6" id="KW-0862">Zinc</keyword>
<gene>
    <name evidence="18" type="primary">LOC113796748</name>
</gene>
<evidence type="ECO:0000313" key="18">
    <source>
        <dbReference type="RefSeq" id="XP_027202847.1"/>
    </source>
</evidence>
<dbReference type="PROSITE" id="PS01166">
    <property type="entry name" value="RNA_POL_BETA"/>
    <property type="match status" value="1"/>
</dbReference>
<dbReference type="InterPro" id="IPR014724">
    <property type="entry name" value="RNA_pol_RPB2_OB-fold"/>
</dbReference>
<dbReference type="InterPro" id="IPR007121">
    <property type="entry name" value="RNA_pol_bsu_CS"/>
</dbReference>
<sequence length="1195" mass="135000">MAQPYNDNYETRNINYNSNVQQENYNYFESHGPPLIAGLMNQEIEEDDVWTVIDSFFDTYSLASQQILSYNNCIDVVLPEIVRQHPKIIISNSDLSSANGELYTLQYVLSVGNLRFIRPQVEEMDEEYHTESRCISPYESRLRSMTYCSSMYITVKQDVQKKYSDGRIEKLDSQAYDDVFIGKFPVMLRSKLCYLSGLSEDERVLVNECKFDQGGYFIINGMERIIIAQERMASNKVYNHLKSDQANYFTVELRSQRDDMQGAKTLSLGVRPNARTTKGAQLCVNLPNIRSEIPVYIVFRALGVSSDKEICDRIIKDQEDSKMMSLINRCILEGNEELTQIVALDYIGRRGPTVGSTHQMRVKYAMDLLTNDFLPHVGYVASAANRKSWYLGNMINQLLEFVLGRIPQDDRDNLSKKRIDMVEPLLASVFGQTFRKLMKDFSKAAQRYIENNRSFDLTSTIRTLSTITQRLQYSLATGNWGVNKDGNVVHTGVSQVLNRLTYLSSLSHARRVNTPLSRDGKMAKPRQLHNTQWGMVCPAETPEGQAVGLVKNLSLTCKLSIATPAYLIHDVLWDAGLQDIETLTNGEIQSSTRIFVNGNWVGCFPQGKVICELITQLRKDGVLDHQISVFHNYQRNEIYICCDGGRPIRPLFTVKNNELVLKKSDLQIVKQSKNSWNYLLKKGVVEFLDCDEEENSLIAMFMSDLHKAKSNSSIMSYSHCEIHPSLIFGICATVIPFPDHNQSPRNVYQSAMGKQALGVYVSNYNKRYDSSGHVLFYSQQPLVSTRGMKYLRFSEIPSGINCIVAVMCYTGYNQEDSLIMSQSSIDRGLFRSMFIRTYMSEEKLKGTCVIEQFCKPDPMMCVGIKRGDYSKLDDDGIVQPGSFILGDDVIIGKTIPLSADEIKLTKKTHRDISTLLRSSENGVADSVLVTKNVNGMKTVKVKVRSIRIPQIGDKFASRHGQKGTVGLTLRQEDLPFNSSGITPDIIMNPHAIPSRMTIGHLVECLLGKYKAISGGYGDATPFQGKTLESIASALSSLGYQEYGNERLYNGYTGCQLANLIYFGPTYYQRLKHMVEDKIHSRARGPMAALTRQPMEGRSREGGFRFGEMERDCMISHGAAKLLKERLFDQSDAYRVHVCEQCGLFAVADFEHGHFTCAGCPGNPKVSQIFIPYACKLLIQELMGLQIYPKLNLRNV</sequence>
<keyword evidence="3 9" id="KW-0808">Transferase</keyword>
<feature type="domain" description="RNA polymerase Rpb2" evidence="14">
    <location>
        <begin position="495"/>
        <end position="558"/>
    </location>
</feature>